<evidence type="ECO:0000313" key="10">
    <source>
        <dbReference type="EMBL" id="CAG8639932.1"/>
    </source>
</evidence>
<dbReference type="InterPro" id="IPR050080">
    <property type="entry name" value="RNase_PH"/>
</dbReference>
<dbReference type="GO" id="GO:0003723">
    <property type="term" value="F:RNA binding"/>
    <property type="evidence" value="ECO:0007669"/>
    <property type="project" value="TreeGrafter"/>
</dbReference>
<dbReference type="Pfam" id="PF03725">
    <property type="entry name" value="RNase_PH_C"/>
    <property type="match status" value="1"/>
</dbReference>
<dbReference type="GO" id="GO:0000177">
    <property type="term" value="C:cytoplasmic exosome (RNase complex)"/>
    <property type="evidence" value="ECO:0007669"/>
    <property type="project" value="TreeGrafter"/>
</dbReference>
<evidence type="ECO:0000256" key="1">
    <source>
        <dbReference type="ARBA" id="ARBA00004496"/>
    </source>
</evidence>
<feature type="non-terminal residue" evidence="10">
    <location>
        <position position="1"/>
    </location>
</feature>
<feature type="domain" description="Exoribonuclease phosphorolytic" evidence="8">
    <location>
        <begin position="10"/>
        <end position="140"/>
    </location>
</feature>
<dbReference type="GO" id="GO:0071051">
    <property type="term" value="P:poly(A)-dependent snoRNA 3'-end processing"/>
    <property type="evidence" value="ECO:0007669"/>
    <property type="project" value="TreeGrafter"/>
</dbReference>
<dbReference type="Proteomes" id="UP000789739">
    <property type="component" value="Unassembled WGS sequence"/>
</dbReference>
<dbReference type="PANTHER" id="PTHR11953:SF0">
    <property type="entry name" value="EXOSOME COMPLEX COMPONENT RRP41"/>
    <property type="match status" value="1"/>
</dbReference>
<dbReference type="Pfam" id="PF01138">
    <property type="entry name" value="RNase_PH"/>
    <property type="match status" value="1"/>
</dbReference>
<dbReference type="Gene3D" id="3.30.230.70">
    <property type="entry name" value="GHMP Kinase, N-terminal domain"/>
    <property type="match status" value="1"/>
</dbReference>
<keyword evidence="4" id="KW-0963">Cytoplasm</keyword>
<comment type="caution">
    <text evidence="10">The sequence shown here is derived from an EMBL/GenBank/DDBJ whole genome shotgun (WGS) entry which is preliminary data.</text>
</comment>
<dbReference type="SUPFAM" id="SSF55666">
    <property type="entry name" value="Ribonuclease PH domain 2-like"/>
    <property type="match status" value="1"/>
</dbReference>
<dbReference type="GO" id="GO:0005730">
    <property type="term" value="C:nucleolus"/>
    <property type="evidence" value="ECO:0007669"/>
    <property type="project" value="UniProtKB-SubCell"/>
</dbReference>
<dbReference type="OrthoDB" id="437922at2759"/>
<dbReference type="InterPro" id="IPR027408">
    <property type="entry name" value="PNPase/RNase_PH_dom_sf"/>
</dbReference>
<dbReference type="EMBL" id="CAJVPI010002277">
    <property type="protein sequence ID" value="CAG8639932.1"/>
    <property type="molecule type" value="Genomic_DNA"/>
</dbReference>
<evidence type="ECO:0000256" key="2">
    <source>
        <dbReference type="ARBA" id="ARBA00004604"/>
    </source>
</evidence>
<dbReference type="GO" id="GO:0016075">
    <property type="term" value="P:rRNA catabolic process"/>
    <property type="evidence" value="ECO:0007669"/>
    <property type="project" value="TreeGrafter"/>
</dbReference>
<proteinExistence type="inferred from homology"/>
<keyword evidence="5" id="KW-0271">Exosome</keyword>
<dbReference type="InterPro" id="IPR001247">
    <property type="entry name" value="ExoRNase_PH_dom1"/>
</dbReference>
<dbReference type="PANTHER" id="PTHR11953">
    <property type="entry name" value="EXOSOME COMPLEX COMPONENT"/>
    <property type="match status" value="1"/>
</dbReference>
<accession>A0A9N9DIT8</accession>
<name>A0A9N9DIT8_9GLOM</name>
<dbReference type="SUPFAM" id="SSF54211">
    <property type="entry name" value="Ribosomal protein S5 domain 2-like"/>
    <property type="match status" value="1"/>
</dbReference>
<organism evidence="10 11">
    <name type="scientific">Paraglomus brasilianum</name>
    <dbReference type="NCBI Taxonomy" id="144538"/>
    <lineage>
        <taxon>Eukaryota</taxon>
        <taxon>Fungi</taxon>
        <taxon>Fungi incertae sedis</taxon>
        <taxon>Mucoromycota</taxon>
        <taxon>Glomeromycotina</taxon>
        <taxon>Glomeromycetes</taxon>
        <taxon>Paraglomerales</taxon>
        <taxon>Paraglomeraceae</taxon>
        <taxon>Paraglomus</taxon>
    </lineage>
</organism>
<dbReference type="AlphaFoldDB" id="A0A9N9DIT8"/>
<evidence type="ECO:0000256" key="4">
    <source>
        <dbReference type="ARBA" id="ARBA00022490"/>
    </source>
</evidence>
<dbReference type="GO" id="GO:0000176">
    <property type="term" value="C:nuclear exosome (RNase complex)"/>
    <property type="evidence" value="ECO:0007669"/>
    <property type="project" value="TreeGrafter"/>
</dbReference>
<evidence type="ECO:0000259" key="9">
    <source>
        <dbReference type="Pfam" id="PF03725"/>
    </source>
</evidence>
<dbReference type="FunFam" id="3.30.230.70:FF:000004">
    <property type="entry name" value="Exosome complex component Rrp41"/>
    <property type="match status" value="1"/>
</dbReference>
<reference evidence="10" key="1">
    <citation type="submission" date="2021-06" db="EMBL/GenBank/DDBJ databases">
        <authorList>
            <person name="Kallberg Y."/>
            <person name="Tangrot J."/>
            <person name="Rosling A."/>
        </authorList>
    </citation>
    <scope>NUCLEOTIDE SEQUENCE</scope>
    <source>
        <strain evidence="10">BR232B</strain>
    </source>
</reference>
<evidence type="ECO:0000313" key="11">
    <source>
        <dbReference type="Proteomes" id="UP000789739"/>
    </source>
</evidence>
<dbReference type="GO" id="GO:0034475">
    <property type="term" value="P:U4 snRNA 3'-end processing"/>
    <property type="evidence" value="ECO:0007669"/>
    <property type="project" value="TreeGrafter"/>
</dbReference>
<evidence type="ECO:0000256" key="5">
    <source>
        <dbReference type="ARBA" id="ARBA00022835"/>
    </source>
</evidence>
<evidence type="ECO:0000256" key="6">
    <source>
        <dbReference type="ARBA" id="ARBA00063066"/>
    </source>
</evidence>
<dbReference type="CDD" id="cd11370">
    <property type="entry name" value="RNase_PH_RRP41"/>
    <property type="match status" value="1"/>
</dbReference>
<evidence type="ECO:0000256" key="7">
    <source>
        <dbReference type="ARBA" id="ARBA00077929"/>
    </source>
</evidence>
<comment type="subunit">
    <text evidence="6">Component of the RNA exosome complex. Specifically part of the catalytically inactive RNA exosome core complex (Exo-9) which may associate with the catalytic subunits RRP6 and DIS3 in cytoplasmic- and nuclear-specific RNA exosome complex forms. Exo-9 is formed by a hexameric base ring of RNase PH domain-containing subunits and a cap ring consisting of CSL4, RRP4 and RRP40.</text>
</comment>
<dbReference type="InterPro" id="IPR020568">
    <property type="entry name" value="Ribosomal_Su5_D2-typ_SF"/>
</dbReference>
<evidence type="ECO:0000256" key="3">
    <source>
        <dbReference type="ARBA" id="ARBA00006678"/>
    </source>
</evidence>
<dbReference type="InterPro" id="IPR036345">
    <property type="entry name" value="ExoRNase_PH_dom2_sf"/>
</dbReference>
<feature type="domain" description="Exoribonuclease phosphorolytic" evidence="9">
    <location>
        <begin position="143"/>
        <end position="220"/>
    </location>
</feature>
<sequence length="246" mass="26937">LRIDGRRATEIRRISCKPSVLSQADGSAYIEQGNTKCLAAVYGPREPRQKSAILHNRANISVGVSFAPFATSERKKWGKSDKRLLEIASFVKQTFEPVIQTSSFPRSQIDIFLQILQFDGGTVQICINATTMALVDAGIPMNDYVCACTAGVIQQVPILAYDDKLMSQDNPVDLNLIEESSNSPEVTVAILAESGKVTLLQSESRLSLKKLQAVAQLAKAGCREICDVMDKALRKNVKDLFGKMEA</sequence>
<dbReference type="InterPro" id="IPR015847">
    <property type="entry name" value="ExoRNase_PH_dom2"/>
</dbReference>
<protein>
    <recommendedName>
        <fullName evidence="7">Ribosomal RNA-processing protein 41</fullName>
    </recommendedName>
</protein>
<dbReference type="GO" id="GO:0071028">
    <property type="term" value="P:nuclear mRNA surveillance"/>
    <property type="evidence" value="ECO:0007669"/>
    <property type="project" value="TreeGrafter"/>
</dbReference>
<comment type="subcellular location">
    <subcellularLocation>
        <location evidence="1">Cytoplasm</location>
    </subcellularLocation>
    <subcellularLocation>
        <location evidence="2">Nucleus</location>
        <location evidence="2">Nucleolus</location>
    </subcellularLocation>
</comment>
<evidence type="ECO:0000259" key="8">
    <source>
        <dbReference type="Pfam" id="PF01138"/>
    </source>
</evidence>
<comment type="similarity">
    <text evidence="3">Belongs to the RNase PH family.</text>
</comment>
<keyword evidence="11" id="KW-1185">Reference proteome</keyword>
<gene>
    <name evidence="10" type="ORF">PBRASI_LOCUS9715</name>
</gene>